<sequence length="230" mass="26275">MTYIPICGGSLIRNNLVVSVAHCFEQVLNNVNNASSYAVVAGKHYRAWNADEQYSQKSLVENIEVGERYLGLIGNYASDIALLKLKTPFELNMLVRPICIDWEIIYERALLQPGQLGKMVTWNENINDESNQTMYEVVMQYVPNKQCVAESPIDFRRFITQDKFCAGRLNDSSIFIGQSGNGLYIHKNGTWYLRGIASIRYGNVDDNNSYIGFTYISHFRDWIHEAYDSA</sequence>
<keyword evidence="5" id="KW-1185">Reference proteome</keyword>
<reference evidence="4 5" key="1">
    <citation type="journal article" date="2010" name="Science">
        <title>Genomic comparison of the ants Camponotus floridanus and Harpegnathos saltator.</title>
        <authorList>
            <person name="Bonasio R."/>
            <person name="Zhang G."/>
            <person name="Ye C."/>
            <person name="Mutti N.S."/>
            <person name="Fang X."/>
            <person name="Qin N."/>
            <person name="Donahue G."/>
            <person name="Yang P."/>
            <person name="Li Q."/>
            <person name="Li C."/>
            <person name="Zhang P."/>
            <person name="Huang Z."/>
            <person name="Berger S.L."/>
            <person name="Reinberg D."/>
            <person name="Wang J."/>
            <person name="Liebig J."/>
        </authorList>
    </citation>
    <scope>NUCLEOTIDE SEQUENCE [LARGE SCALE GENOMIC DNA]</scope>
    <source>
        <strain evidence="4 5">R22 G/1</strain>
    </source>
</reference>
<evidence type="ECO:0000256" key="2">
    <source>
        <dbReference type="ARBA" id="ARBA00024195"/>
    </source>
</evidence>
<protein>
    <submittedName>
        <fullName evidence="4">Serine protease gd</fullName>
    </submittedName>
</protein>
<keyword evidence="1" id="KW-1015">Disulfide bond</keyword>
<evidence type="ECO:0000313" key="4">
    <source>
        <dbReference type="EMBL" id="EFN86495.1"/>
    </source>
</evidence>
<dbReference type="Gene3D" id="2.40.10.10">
    <property type="entry name" value="Trypsin-like serine proteases"/>
    <property type="match status" value="1"/>
</dbReference>
<gene>
    <name evidence="4" type="ORF">EAI_01220</name>
</gene>
<dbReference type="InterPro" id="IPR001314">
    <property type="entry name" value="Peptidase_S1A"/>
</dbReference>
<dbReference type="EMBL" id="GL447382">
    <property type="protein sequence ID" value="EFN86495.1"/>
    <property type="molecule type" value="Genomic_DNA"/>
</dbReference>
<dbReference type="PANTHER" id="PTHR24256">
    <property type="entry name" value="TRYPTASE-RELATED"/>
    <property type="match status" value="1"/>
</dbReference>
<comment type="similarity">
    <text evidence="2">Belongs to the peptidase S1 family. CLIP subfamily.</text>
</comment>
<organism evidence="5">
    <name type="scientific">Harpegnathos saltator</name>
    <name type="common">Jerdon's jumping ant</name>
    <dbReference type="NCBI Taxonomy" id="610380"/>
    <lineage>
        <taxon>Eukaryota</taxon>
        <taxon>Metazoa</taxon>
        <taxon>Ecdysozoa</taxon>
        <taxon>Arthropoda</taxon>
        <taxon>Hexapoda</taxon>
        <taxon>Insecta</taxon>
        <taxon>Pterygota</taxon>
        <taxon>Neoptera</taxon>
        <taxon>Endopterygota</taxon>
        <taxon>Hymenoptera</taxon>
        <taxon>Apocrita</taxon>
        <taxon>Aculeata</taxon>
        <taxon>Formicoidea</taxon>
        <taxon>Formicidae</taxon>
        <taxon>Ponerinae</taxon>
        <taxon>Ponerini</taxon>
        <taxon>Harpegnathos</taxon>
    </lineage>
</organism>
<dbReference type="PRINTS" id="PR00722">
    <property type="entry name" value="CHYMOTRYPSIN"/>
</dbReference>
<evidence type="ECO:0000256" key="1">
    <source>
        <dbReference type="ARBA" id="ARBA00023157"/>
    </source>
</evidence>
<dbReference type="InterPro" id="IPR009003">
    <property type="entry name" value="Peptidase_S1_PA"/>
</dbReference>
<dbReference type="Pfam" id="PF00089">
    <property type="entry name" value="Trypsin"/>
    <property type="match status" value="1"/>
</dbReference>
<dbReference type="InterPro" id="IPR043504">
    <property type="entry name" value="Peptidase_S1_PA_chymotrypsin"/>
</dbReference>
<proteinExistence type="inferred from homology"/>
<name>E2BCT1_HARSA</name>
<keyword evidence="4" id="KW-0645">Protease</keyword>
<accession>E2BCT1</accession>
<feature type="domain" description="Peptidase S1" evidence="3">
    <location>
        <begin position="1"/>
        <end position="228"/>
    </location>
</feature>
<evidence type="ECO:0000259" key="3">
    <source>
        <dbReference type="PROSITE" id="PS50240"/>
    </source>
</evidence>
<dbReference type="InterPro" id="IPR001254">
    <property type="entry name" value="Trypsin_dom"/>
</dbReference>
<evidence type="ECO:0000313" key="5">
    <source>
        <dbReference type="Proteomes" id="UP000008237"/>
    </source>
</evidence>
<dbReference type="OrthoDB" id="2019384at2759"/>
<dbReference type="PROSITE" id="PS50240">
    <property type="entry name" value="TRYPSIN_DOM"/>
    <property type="match status" value="1"/>
</dbReference>
<dbReference type="GO" id="GO:0006508">
    <property type="term" value="P:proteolysis"/>
    <property type="evidence" value="ECO:0007669"/>
    <property type="project" value="UniProtKB-KW"/>
</dbReference>
<dbReference type="SMART" id="SM00020">
    <property type="entry name" value="Tryp_SPc"/>
    <property type="match status" value="1"/>
</dbReference>
<keyword evidence="4" id="KW-0378">Hydrolase</keyword>
<dbReference type="InParanoid" id="E2BCT1"/>
<dbReference type="Proteomes" id="UP000008237">
    <property type="component" value="Unassembled WGS sequence"/>
</dbReference>
<dbReference type="SUPFAM" id="SSF50494">
    <property type="entry name" value="Trypsin-like serine proteases"/>
    <property type="match status" value="1"/>
</dbReference>
<dbReference type="InterPro" id="IPR051487">
    <property type="entry name" value="Ser/Thr_Proteases_Immune/Dev"/>
</dbReference>
<dbReference type="GO" id="GO:0004252">
    <property type="term" value="F:serine-type endopeptidase activity"/>
    <property type="evidence" value="ECO:0007669"/>
    <property type="project" value="InterPro"/>
</dbReference>
<dbReference type="AlphaFoldDB" id="E2BCT1"/>